<evidence type="ECO:0000313" key="3">
    <source>
        <dbReference type="Proteomes" id="UP001189429"/>
    </source>
</evidence>
<feature type="region of interest" description="Disordered" evidence="1">
    <location>
        <begin position="319"/>
        <end position="429"/>
    </location>
</feature>
<feature type="compositionally biased region" description="Basic residues" evidence="1">
    <location>
        <begin position="406"/>
        <end position="418"/>
    </location>
</feature>
<accession>A0ABN9TT17</accession>
<gene>
    <name evidence="2" type="ORF">PCOR1329_LOCUS42010</name>
</gene>
<dbReference type="Proteomes" id="UP001189429">
    <property type="component" value="Unassembled WGS sequence"/>
</dbReference>
<evidence type="ECO:0000313" key="2">
    <source>
        <dbReference type="EMBL" id="CAK0849286.1"/>
    </source>
</evidence>
<protein>
    <submittedName>
        <fullName evidence="2">Uncharacterized protein</fullName>
    </submittedName>
</protein>
<organism evidence="2 3">
    <name type="scientific">Prorocentrum cordatum</name>
    <dbReference type="NCBI Taxonomy" id="2364126"/>
    <lineage>
        <taxon>Eukaryota</taxon>
        <taxon>Sar</taxon>
        <taxon>Alveolata</taxon>
        <taxon>Dinophyceae</taxon>
        <taxon>Prorocentrales</taxon>
        <taxon>Prorocentraceae</taxon>
        <taxon>Prorocentrum</taxon>
    </lineage>
</organism>
<feature type="compositionally biased region" description="Basic residues" evidence="1">
    <location>
        <begin position="8"/>
        <end position="25"/>
    </location>
</feature>
<feature type="region of interest" description="Disordered" evidence="1">
    <location>
        <begin position="132"/>
        <end position="154"/>
    </location>
</feature>
<name>A0ABN9TT17_9DINO</name>
<reference evidence="2" key="1">
    <citation type="submission" date="2023-10" db="EMBL/GenBank/DDBJ databases">
        <authorList>
            <person name="Chen Y."/>
            <person name="Shah S."/>
            <person name="Dougan E. K."/>
            <person name="Thang M."/>
            <person name="Chan C."/>
        </authorList>
    </citation>
    <scope>NUCLEOTIDE SEQUENCE [LARGE SCALE GENOMIC DNA]</scope>
</reference>
<feature type="compositionally biased region" description="Low complexity" evidence="1">
    <location>
        <begin position="132"/>
        <end position="144"/>
    </location>
</feature>
<feature type="region of interest" description="Disordered" evidence="1">
    <location>
        <begin position="1"/>
        <end position="25"/>
    </location>
</feature>
<evidence type="ECO:0000256" key="1">
    <source>
        <dbReference type="SAM" id="MobiDB-lite"/>
    </source>
</evidence>
<dbReference type="EMBL" id="CAUYUJ010015049">
    <property type="protein sequence ID" value="CAK0849286.1"/>
    <property type="molecule type" value="Genomic_DNA"/>
</dbReference>
<sequence>MATTGSSRRARASGRRAGRRRRNLRHAAEAVRRADAARALAAGVVQWCWCGWLGRRAAAAARGALAARAANAPSPPLAFSGWLAAAESMRTAGPALNFSFIERYCGHTPRDVIGDYQCVVVPAGPPIPAPVGPASAEAASPPTSRVSVSPEAPWDGGGSIDEEVVLLGAVALVETAVMHSVVHGQVDVKASWAPGPPARRGAAAAAAGLGARREQPWHVLAPCPAAGARGVRTGSRALPARGRDDAAGRGGAGQAAADQRGRRGPAGGAAAALPLRMLFLPRLYTVRAAHYVAAGTGAMLHQIFSLGWASRVSDLAAPAAAAGSQPSGPPDPEAEEPDAPPEGPGAAPRRWLPRGAERTWDAGPPPARAPGRRPRRVLPELRGGPAGLLRRRRRRGELLLRGRGGGLRRRGGPGRRGHAGALPAAARGG</sequence>
<feature type="region of interest" description="Disordered" evidence="1">
    <location>
        <begin position="232"/>
        <end position="268"/>
    </location>
</feature>
<proteinExistence type="predicted"/>
<feature type="compositionally biased region" description="Low complexity" evidence="1">
    <location>
        <begin position="419"/>
        <end position="429"/>
    </location>
</feature>
<keyword evidence="3" id="KW-1185">Reference proteome</keyword>
<comment type="caution">
    <text evidence="2">The sequence shown here is derived from an EMBL/GenBank/DDBJ whole genome shotgun (WGS) entry which is preliminary data.</text>
</comment>
<feature type="non-terminal residue" evidence="2">
    <location>
        <position position="429"/>
    </location>
</feature>